<feature type="transmembrane region" description="Helical" evidence="7">
    <location>
        <begin position="228"/>
        <end position="253"/>
    </location>
</feature>
<dbReference type="Proteomes" id="UP000241848">
    <property type="component" value="Unassembled WGS sequence"/>
</dbReference>
<comment type="similarity">
    <text evidence="6">Belongs to the ThrE exporter (TC 2.A.79) family.</text>
</comment>
<protein>
    <submittedName>
        <fullName evidence="9">Threonine/serine exporter</fullName>
    </submittedName>
</protein>
<keyword evidence="2" id="KW-1003">Cell membrane</keyword>
<feature type="transmembrane region" description="Helical" evidence="7">
    <location>
        <begin position="122"/>
        <end position="139"/>
    </location>
</feature>
<evidence type="ECO:0000256" key="7">
    <source>
        <dbReference type="SAM" id="Phobius"/>
    </source>
</evidence>
<dbReference type="PANTHER" id="PTHR34390:SF2">
    <property type="entry name" value="SUCCINATE TRANSPORTER SUBUNIT YJJP-RELATED"/>
    <property type="match status" value="1"/>
</dbReference>
<organism evidence="9 10">
    <name type="scientific">Sulfobacillus acidophilus</name>
    <dbReference type="NCBI Taxonomy" id="53633"/>
    <lineage>
        <taxon>Bacteria</taxon>
        <taxon>Bacillati</taxon>
        <taxon>Bacillota</taxon>
        <taxon>Clostridia</taxon>
        <taxon>Eubacteriales</taxon>
        <taxon>Clostridiales Family XVII. Incertae Sedis</taxon>
        <taxon>Sulfobacillus</taxon>
    </lineage>
</organism>
<dbReference type="Pfam" id="PF06738">
    <property type="entry name" value="ThrE"/>
    <property type="match status" value="1"/>
</dbReference>
<feature type="transmembrane region" description="Helical" evidence="7">
    <location>
        <begin position="198"/>
        <end position="216"/>
    </location>
</feature>
<name>A0A2T2WMW8_9FIRM</name>
<reference evidence="9 10" key="1">
    <citation type="journal article" date="2014" name="BMC Genomics">
        <title>Comparison of environmental and isolate Sulfobacillus genomes reveals diverse carbon, sulfur, nitrogen, and hydrogen metabolisms.</title>
        <authorList>
            <person name="Justice N.B."/>
            <person name="Norman A."/>
            <person name="Brown C.T."/>
            <person name="Singh A."/>
            <person name="Thomas B.C."/>
            <person name="Banfield J.F."/>
        </authorList>
    </citation>
    <scope>NUCLEOTIDE SEQUENCE [LARGE SCALE GENOMIC DNA]</scope>
    <source>
        <strain evidence="9">AMDSBA3</strain>
    </source>
</reference>
<dbReference type="PANTHER" id="PTHR34390">
    <property type="entry name" value="UPF0442 PROTEIN YJJB-RELATED"/>
    <property type="match status" value="1"/>
</dbReference>
<dbReference type="InterPro" id="IPR050539">
    <property type="entry name" value="ThrE_Dicarb/AminoAcid_Exp"/>
</dbReference>
<feature type="transmembrane region" description="Helical" evidence="7">
    <location>
        <begin position="174"/>
        <end position="192"/>
    </location>
</feature>
<sequence>MNPTSRGRAQTPDPDVLKVIADAGAALLASGGEVARVEDTMQRLARAYGVEAVEVIVLPTALFINAGGNTVIRRIRNRSVNLAVVASINQLSRDVSRNPIPLGELEERLAQARHASRYRPSANLLFAGVAAGALSQLVGGRGADVLPAVIGGALTQIVRQWFRRIGLANGVGDMGAAAVAVLPAVACAYWRVPRPGSVLVGGIMVLTPGLLMTTAVRDGIEGDLLSAAARVLEALLSAGAIAAGASLPLYLYLALGGHWA</sequence>
<feature type="domain" description="Threonine/serine exporter-like N-terminal" evidence="8">
    <location>
        <begin position="19"/>
        <end position="251"/>
    </location>
</feature>
<gene>
    <name evidence="9" type="ORF">C7B45_02120</name>
</gene>
<evidence type="ECO:0000313" key="10">
    <source>
        <dbReference type="Proteomes" id="UP000241848"/>
    </source>
</evidence>
<dbReference type="GO" id="GO:0005886">
    <property type="term" value="C:plasma membrane"/>
    <property type="evidence" value="ECO:0007669"/>
    <property type="project" value="UniProtKB-SubCell"/>
</dbReference>
<accession>A0A2T2WMW8</accession>
<evidence type="ECO:0000256" key="5">
    <source>
        <dbReference type="ARBA" id="ARBA00023136"/>
    </source>
</evidence>
<evidence type="ECO:0000256" key="1">
    <source>
        <dbReference type="ARBA" id="ARBA00004651"/>
    </source>
</evidence>
<dbReference type="InterPro" id="IPR010619">
    <property type="entry name" value="ThrE-like_N"/>
</dbReference>
<keyword evidence="3 7" id="KW-0812">Transmembrane</keyword>
<dbReference type="GO" id="GO:0015744">
    <property type="term" value="P:succinate transport"/>
    <property type="evidence" value="ECO:0007669"/>
    <property type="project" value="TreeGrafter"/>
</dbReference>
<proteinExistence type="inferred from homology"/>
<comment type="subcellular location">
    <subcellularLocation>
        <location evidence="1">Cell membrane</location>
        <topology evidence="1">Multi-pass membrane protein</topology>
    </subcellularLocation>
</comment>
<evidence type="ECO:0000256" key="3">
    <source>
        <dbReference type="ARBA" id="ARBA00022692"/>
    </source>
</evidence>
<dbReference type="GO" id="GO:0022857">
    <property type="term" value="F:transmembrane transporter activity"/>
    <property type="evidence" value="ECO:0007669"/>
    <property type="project" value="InterPro"/>
</dbReference>
<evidence type="ECO:0000256" key="2">
    <source>
        <dbReference type="ARBA" id="ARBA00022475"/>
    </source>
</evidence>
<dbReference type="AlphaFoldDB" id="A0A2T2WMW8"/>
<dbReference type="EMBL" id="PXYV01000004">
    <property type="protein sequence ID" value="PSR23589.1"/>
    <property type="molecule type" value="Genomic_DNA"/>
</dbReference>
<evidence type="ECO:0000256" key="6">
    <source>
        <dbReference type="ARBA" id="ARBA00034125"/>
    </source>
</evidence>
<evidence type="ECO:0000259" key="8">
    <source>
        <dbReference type="Pfam" id="PF06738"/>
    </source>
</evidence>
<comment type="caution">
    <text evidence="9">The sequence shown here is derived from an EMBL/GenBank/DDBJ whole genome shotgun (WGS) entry which is preliminary data.</text>
</comment>
<keyword evidence="5 7" id="KW-0472">Membrane</keyword>
<evidence type="ECO:0000256" key="4">
    <source>
        <dbReference type="ARBA" id="ARBA00022989"/>
    </source>
</evidence>
<evidence type="ECO:0000313" key="9">
    <source>
        <dbReference type="EMBL" id="PSR23589.1"/>
    </source>
</evidence>
<keyword evidence="4 7" id="KW-1133">Transmembrane helix</keyword>